<accession>A0A1H3CSC7</accession>
<dbReference type="Proteomes" id="UP000199170">
    <property type="component" value="Unassembled WGS sequence"/>
</dbReference>
<evidence type="ECO:0000313" key="1">
    <source>
        <dbReference type="EMBL" id="SDX57071.1"/>
    </source>
</evidence>
<proteinExistence type="predicted"/>
<evidence type="ECO:0000313" key="2">
    <source>
        <dbReference type="Proteomes" id="UP000199170"/>
    </source>
</evidence>
<reference evidence="2" key="1">
    <citation type="submission" date="2016-10" db="EMBL/GenBank/DDBJ databases">
        <authorList>
            <person name="Varghese N."/>
            <person name="Submissions S."/>
        </authorList>
    </citation>
    <scope>NUCLEOTIDE SEQUENCE [LARGE SCALE GENOMIC DNA]</scope>
    <source>
        <strain evidence="2">CGMCC 1.10118</strain>
    </source>
</reference>
<dbReference type="AlphaFoldDB" id="A0A1H3CSC7"/>
<gene>
    <name evidence="1" type="ORF">SAMN04487946_101174</name>
</gene>
<sequence>MWPDAKADFDPETDARMKAVINSRWLEIGSTDSGVDKTDRWRDTS</sequence>
<name>A0A1H3CSC7_9EURY</name>
<keyword evidence="2" id="KW-1185">Reference proteome</keyword>
<protein>
    <submittedName>
        <fullName evidence="1">Uncharacterized protein</fullName>
    </submittedName>
</protein>
<organism evidence="1 2">
    <name type="scientific">Halobellus clavatus</name>
    <dbReference type="NCBI Taxonomy" id="660517"/>
    <lineage>
        <taxon>Archaea</taxon>
        <taxon>Methanobacteriati</taxon>
        <taxon>Methanobacteriota</taxon>
        <taxon>Stenosarchaea group</taxon>
        <taxon>Halobacteria</taxon>
        <taxon>Halobacteriales</taxon>
        <taxon>Haloferacaceae</taxon>
        <taxon>Halobellus</taxon>
    </lineage>
</organism>
<dbReference type="EMBL" id="FNPB01000001">
    <property type="protein sequence ID" value="SDX57071.1"/>
    <property type="molecule type" value="Genomic_DNA"/>
</dbReference>